<evidence type="ECO:0000256" key="5">
    <source>
        <dbReference type="SAM" id="SignalP"/>
    </source>
</evidence>
<name>A0ABV7BTR0_9PROT</name>
<keyword evidence="2 3" id="KW-0802">TPR repeat</keyword>
<feature type="repeat" description="TPR" evidence="3">
    <location>
        <begin position="224"/>
        <end position="257"/>
    </location>
</feature>
<dbReference type="PANTHER" id="PTHR44858">
    <property type="entry name" value="TETRATRICOPEPTIDE REPEAT PROTEIN 6"/>
    <property type="match status" value="1"/>
</dbReference>
<reference evidence="7" key="1">
    <citation type="journal article" date="2019" name="Int. J. Syst. Evol. Microbiol.">
        <title>The Global Catalogue of Microorganisms (GCM) 10K type strain sequencing project: providing services to taxonomists for standard genome sequencing and annotation.</title>
        <authorList>
            <consortium name="The Broad Institute Genomics Platform"/>
            <consortium name="The Broad Institute Genome Sequencing Center for Infectious Disease"/>
            <person name="Wu L."/>
            <person name="Ma J."/>
        </authorList>
    </citation>
    <scope>NUCLEOTIDE SEQUENCE [LARGE SCALE GENOMIC DNA]</scope>
    <source>
        <strain evidence="7">CGMCC 1.16855</strain>
    </source>
</reference>
<dbReference type="Pfam" id="PF13371">
    <property type="entry name" value="TPR_9"/>
    <property type="match status" value="1"/>
</dbReference>
<comment type="caution">
    <text evidence="6">The sequence shown here is derived from an EMBL/GenBank/DDBJ whole genome shotgun (WGS) entry which is preliminary data.</text>
</comment>
<feature type="chain" id="PRO_5045297424" evidence="5">
    <location>
        <begin position="26"/>
        <end position="277"/>
    </location>
</feature>
<protein>
    <submittedName>
        <fullName evidence="6">Tetratricopeptide repeat protein</fullName>
    </submittedName>
</protein>
<proteinExistence type="predicted"/>
<evidence type="ECO:0000256" key="1">
    <source>
        <dbReference type="ARBA" id="ARBA00022737"/>
    </source>
</evidence>
<keyword evidence="1" id="KW-0677">Repeat</keyword>
<dbReference type="RefSeq" id="WP_216835596.1">
    <property type="nucleotide sequence ID" value="NZ_JAFNJS010000002.1"/>
</dbReference>
<evidence type="ECO:0000313" key="6">
    <source>
        <dbReference type="EMBL" id="MFC2999530.1"/>
    </source>
</evidence>
<keyword evidence="7" id="KW-1185">Reference proteome</keyword>
<feature type="repeat" description="TPR" evidence="3">
    <location>
        <begin position="156"/>
        <end position="189"/>
    </location>
</feature>
<dbReference type="InterPro" id="IPR050498">
    <property type="entry name" value="Ycf3"/>
</dbReference>
<dbReference type="InterPro" id="IPR019734">
    <property type="entry name" value="TPR_rpt"/>
</dbReference>
<dbReference type="SMART" id="SM00028">
    <property type="entry name" value="TPR"/>
    <property type="match status" value="4"/>
</dbReference>
<sequence length="277" mass="29393">MRRQTRTVLLGAFAAAAITALGAVAWVTVTPTPAQTAEDSLPTPPEPPRLADGPDYERCIALLRSDPEAARVFAAEWDARGGGDGARHCQALALLALGEPASAAQRLETLATRSQASNPARAAVYAQATQAWLMAGEANRAYGAATLALTLSPEDVDLLVDRAVALGSLSRYQEAIEDLDRALVLAPERAEALVFRAAAQRHLDRVELSARDIDRALAIDPQNPEALLERGIIRQLRGDTAGAREDWERAIAMAPNSATADLAAQNLALNEAGPARR</sequence>
<evidence type="ECO:0000256" key="4">
    <source>
        <dbReference type="SAM" id="MobiDB-lite"/>
    </source>
</evidence>
<dbReference type="Proteomes" id="UP001595420">
    <property type="component" value="Unassembled WGS sequence"/>
</dbReference>
<gene>
    <name evidence="6" type="ORF">ACFOD3_06475</name>
</gene>
<evidence type="ECO:0000313" key="7">
    <source>
        <dbReference type="Proteomes" id="UP001595420"/>
    </source>
</evidence>
<feature type="signal peptide" evidence="5">
    <location>
        <begin position="1"/>
        <end position="25"/>
    </location>
</feature>
<evidence type="ECO:0000256" key="2">
    <source>
        <dbReference type="ARBA" id="ARBA00022803"/>
    </source>
</evidence>
<dbReference type="EMBL" id="JBHRSB010000002">
    <property type="protein sequence ID" value="MFC2999530.1"/>
    <property type="molecule type" value="Genomic_DNA"/>
</dbReference>
<keyword evidence="5" id="KW-0732">Signal</keyword>
<organism evidence="6 7">
    <name type="scientific">Falsiroseomonas tokyonensis</name>
    <dbReference type="NCBI Taxonomy" id="430521"/>
    <lineage>
        <taxon>Bacteria</taxon>
        <taxon>Pseudomonadati</taxon>
        <taxon>Pseudomonadota</taxon>
        <taxon>Alphaproteobacteria</taxon>
        <taxon>Acetobacterales</taxon>
        <taxon>Roseomonadaceae</taxon>
        <taxon>Falsiroseomonas</taxon>
    </lineage>
</organism>
<dbReference type="PANTHER" id="PTHR44858:SF1">
    <property type="entry name" value="UDP-N-ACETYLGLUCOSAMINE--PEPTIDE N-ACETYLGLUCOSAMINYLTRANSFERASE SPINDLY-RELATED"/>
    <property type="match status" value="1"/>
</dbReference>
<dbReference type="PROSITE" id="PS50005">
    <property type="entry name" value="TPR"/>
    <property type="match status" value="2"/>
</dbReference>
<accession>A0ABV7BTR0</accession>
<feature type="region of interest" description="Disordered" evidence="4">
    <location>
        <begin position="34"/>
        <end position="54"/>
    </location>
</feature>
<evidence type="ECO:0000256" key="3">
    <source>
        <dbReference type="PROSITE-ProRule" id="PRU00339"/>
    </source>
</evidence>